<dbReference type="InterPro" id="IPR050698">
    <property type="entry name" value="MBL"/>
</dbReference>
<proteinExistence type="predicted"/>
<evidence type="ECO:0000313" key="5">
    <source>
        <dbReference type="Proteomes" id="UP001243623"/>
    </source>
</evidence>
<dbReference type="PANTHER" id="PTHR11203">
    <property type="entry name" value="CLEAVAGE AND POLYADENYLATION SPECIFICITY FACTOR FAMILY MEMBER"/>
    <property type="match status" value="1"/>
</dbReference>
<dbReference type="InterPro" id="IPR036866">
    <property type="entry name" value="RibonucZ/Hydroxyglut_hydro"/>
</dbReference>
<evidence type="ECO:0000259" key="3">
    <source>
        <dbReference type="SMART" id="SM01027"/>
    </source>
</evidence>
<dbReference type="PANTHER" id="PTHR11203:SF37">
    <property type="entry name" value="INTEGRATOR COMPLEX SUBUNIT 11"/>
    <property type="match status" value="1"/>
</dbReference>
<dbReference type="Proteomes" id="UP001243623">
    <property type="component" value="Chromosome"/>
</dbReference>
<evidence type="ECO:0000313" key="4">
    <source>
        <dbReference type="EMBL" id="WIW71645.1"/>
    </source>
</evidence>
<gene>
    <name evidence="4" type="ORF">P3F81_04910</name>
</gene>
<organism evidence="4 5">
    <name type="scientific">Selenobaculum gibii</name>
    <dbReference type="NCBI Taxonomy" id="3054208"/>
    <lineage>
        <taxon>Bacteria</taxon>
        <taxon>Bacillati</taxon>
        <taxon>Bacillota</taxon>
        <taxon>Negativicutes</taxon>
        <taxon>Selenomonadales</taxon>
        <taxon>Selenomonadaceae</taxon>
        <taxon>Selenobaculum</taxon>
    </lineage>
</organism>
<dbReference type="InterPro" id="IPR001279">
    <property type="entry name" value="Metallo-B-lactamas"/>
</dbReference>
<reference evidence="4" key="1">
    <citation type="submission" date="2023-03" db="EMBL/GenBank/DDBJ databases">
        <title>Selenobaculum gbiensis gen. nov. sp. nov., a new bacterium isolated from the gut microbiota of IBD patient.</title>
        <authorList>
            <person name="Yeo S."/>
            <person name="Park H."/>
            <person name="Huh C.S."/>
        </authorList>
    </citation>
    <scope>NUCLEOTIDE SEQUENCE</scope>
    <source>
        <strain evidence="4">ICN-92133</strain>
    </source>
</reference>
<dbReference type="GO" id="GO:0016787">
    <property type="term" value="F:hydrolase activity"/>
    <property type="evidence" value="ECO:0007669"/>
    <property type="project" value="UniProtKB-KW"/>
</dbReference>
<name>A0A9Y2EUD9_9FIRM</name>
<dbReference type="AlphaFoldDB" id="A0A9Y2EUD9"/>
<dbReference type="SMART" id="SM00849">
    <property type="entry name" value="Lactamase_B"/>
    <property type="match status" value="1"/>
</dbReference>
<dbReference type="RefSeq" id="WP_147668150.1">
    <property type="nucleotide sequence ID" value="NZ_CP120678.1"/>
</dbReference>
<dbReference type="CDD" id="cd16295">
    <property type="entry name" value="TTHA0252-CPSF-like_MBL-fold"/>
    <property type="match status" value="1"/>
</dbReference>
<accession>A0A9Y2EUD9</accession>
<dbReference type="GO" id="GO:0004521">
    <property type="term" value="F:RNA endonuclease activity"/>
    <property type="evidence" value="ECO:0007669"/>
    <property type="project" value="TreeGrafter"/>
</dbReference>
<dbReference type="Pfam" id="PF07521">
    <property type="entry name" value="RMMBL"/>
    <property type="match status" value="1"/>
</dbReference>
<evidence type="ECO:0000256" key="1">
    <source>
        <dbReference type="ARBA" id="ARBA00022801"/>
    </source>
</evidence>
<dbReference type="Pfam" id="PF00753">
    <property type="entry name" value="Lactamase_B"/>
    <property type="match status" value="1"/>
</dbReference>
<dbReference type="Gene3D" id="3.40.50.10890">
    <property type="match status" value="1"/>
</dbReference>
<dbReference type="EMBL" id="CP120678">
    <property type="protein sequence ID" value="WIW71645.1"/>
    <property type="molecule type" value="Genomic_DNA"/>
</dbReference>
<protein>
    <submittedName>
        <fullName evidence="4">MBL fold metallo-hydrolase</fullName>
    </submittedName>
</protein>
<keyword evidence="5" id="KW-1185">Reference proteome</keyword>
<evidence type="ECO:0000259" key="2">
    <source>
        <dbReference type="SMART" id="SM00849"/>
    </source>
</evidence>
<dbReference type="InterPro" id="IPR011108">
    <property type="entry name" value="RMMBL"/>
</dbReference>
<dbReference type="InterPro" id="IPR022712">
    <property type="entry name" value="Beta_Casp"/>
</dbReference>
<sequence>MKLQFLGAAQVVTGSSFLLEVANRKILIDCGMFQGAKAVRALNYRDFLYDPGSIDCVLLTHAHIDHCGLIPKLCKQGFKGAIYATKATVDLCKIMLPDSAHIQESDAEIANRKGQRVGKKTVEPLYTVDEAFEALSQFAPVSYDVDLQITSEVRVVFRDAGHIIGSAILEIYVREEGHTTKLLFSGDLGQPNQPIIKDPTLIHGADYVIVESTYGNRMHQYYNREEKLAEIINDTIDRDGNVIIPSFAVGRTQTLLYYLYKLWKEDKIPNVPVVLDSPLAIAATQIFAKNTQEFDEDSTKMLIAGGSLPEMPHLVIAKTAEESKALNETKGAKIIISASGMADAGRILHHLKHNLWKPETSVLFVGYQAEGSMGRRLIEGVKRVKIIGEEVSVKAKIYNLDGFSAHADRGQIVDWLASIDGPKPHNVFLVHGEPDATEALSQYIGEKLGNSTYIPKYGDTAIIHYDKWQVKETDVVIEPAVKELEEFLSLAQADYRQIRRRLFTIVSREPNKLREVVVRLGKVLKYLKKVMNDL</sequence>
<dbReference type="KEGG" id="sgbi:P3F81_04910"/>
<feature type="domain" description="Metallo-beta-lactamase" evidence="2">
    <location>
        <begin position="13"/>
        <end position="247"/>
    </location>
</feature>
<dbReference type="Gene3D" id="3.60.15.10">
    <property type="entry name" value="Ribonuclease Z/Hydroxyacylglutathione hydrolase-like"/>
    <property type="match status" value="1"/>
</dbReference>
<dbReference type="Pfam" id="PF10996">
    <property type="entry name" value="Beta-Casp"/>
    <property type="match status" value="1"/>
</dbReference>
<feature type="domain" description="Beta-Casp" evidence="3">
    <location>
        <begin position="252"/>
        <end position="377"/>
    </location>
</feature>
<dbReference type="SUPFAM" id="SSF56281">
    <property type="entry name" value="Metallo-hydrolase/oxidoreductase"/>
    <property type="match status" value="1"/>
</dbReference>
<dbReference type="SMART" id="SM01027">
    <property type="entry name" value="Beta-Casp"/>
    <property type="match status" value="1"/>
</dbReference>
<keyword evidence="1" id="KW-0378">Hydrolase</keyword>